<feature type="transmembrane region" description="Helical" evidence="8">
    <location>
        <begin position="185"/>
        <end position="204"/>
    </location>
</feature>
<keyword evidence="11" id="KW-1185">Reference proteome</keyword>
<feature type="transmembrane region" description="Helical" evidence="8">
    <location>
        <begin position="27"/>
        <end position="45"/>
    </location>
</feature>
<keyword evidence="6 8" id="KW-0472">Membrane</keyword>
<dbReference type="CDD" id="cd06174">
    <property type="entry name" value="MFS"/>
    <property type="match status" value="1"/>
</dbReference>
<sequence length="427" mass="42777">MGPRTTARDRHGPPGAGVGPGRDTTSWGAVLSLMAAGVVGAAQIGKGSAALPVLQDEFLLSSSGAAWFLSVVSAIGAVAGALLGWLGQALGFRRQVLLGLLAIVLANLGGAAATSAGWLLTARVGEGFGFVLVVLAAPGLLPEVAAPEHRRLVIGAWGIYMPLGAGLATLLVPLAITVLNWRSAWLLDAGVTAAVLLAVARWVPSGPARRPQGMGGLLGAFRSPGVLCLAVVFGLYAGQYLAVVGLLPTMLVDGGLSLRAAGLVTGIVFLANVPANLLGAFLLHRGVSRWLLIVAGSGWIAATVWAVHAPDLPLSVRIGSVVAYSLVVGIVPSALFSGVVAMSAGTASAGAAVGLLMQGSSVGQLLGPPLVVAVGSGVSSWTGRPAALACLAAGVLAGGLLYRRLDKPLAPRPGGHDRSSDGRYSDC</sequence>
<dbReference type="InterPro" id="IPR036259">
    <property type="entry name" value="MFS_trans_sf"/>
</dbReference>
<evidence type="ECO:0000259" key="9">
    <source>
        <dbReference type="PROSITE" id="PS50850"/>
    </source>
</evidence>
<feature type="transmembrane region" description="Helical" evidence="8">
    <location>
        <begin position="65"/>
        <end position="86"/>
    </location>
</feature>
<feature type="transmembrane region" description="Helical" evidence="8">
    <location>
        <begin position="260"/>
        <end position="283"/>
    </location>
</feature>
<dbReference type="InterPro" id="IPR020846">
    <property type="entry name" value="MFS_dom"/>
</dbReference>
<dbReference type="EMBL" id="VFQE01000001">
    <property type="protein sequence ID" value="TQN43787.1"/>
    <property type="molecule type" value="Genomic_DNA"/>
</dbReference>
<feature type="transmembrane region" description="Helical" evidence="8">
    <location>
        <begin position="127"/>
        <end position="145"/>
    </location>
</feature>
<feature type="transmembrane region" description="Helical" evidence="8">
    <location>
        <begin position="98"/>
        <end position="121"/>
    </location>
</feature>
<evidence type="ECO:0000256" key="3">
    <source>
        <dbReference type="ARBA" id="ARBA00022475"/>
    </source>
</evidence>
<keyword evidence="3" id="KW-1003">Cell membrane</keyword>
<feature type="transmembrane region" description="Helical" evidence="8">
    <location>
        <begin position="321"/>
        <end position="342"/>
    </location>
</feature>
<comment type="caution">
    <text evidence="10">The sequence shown here is derived from an EMBL/GenBank/DDBJ whole genome shotgun (WGS) entry which is preliminary data.</text>
</comment>
<dbReference type="Gene3D" id="1.20.1250.20">
    <property type="entry name" value="MFS general substrate transporter like domains"/>
    <property type="match status" value="2"/>
</dbReference>
<feature type="transmembrane region" description="Helical" evidence="8">
    <location>
        <begin position="290"/>
        <end position="309"/>
    </location>
</feature>
<proteinExistence type="predicted"/>
<gene>
    <name evidence="10" type="ORF">FHU33_3252</name>
</gene>
<evidence type="ECO:0000256" key="2">
    <source>
        <dbReference type="ARBA" id="ARBA00022448"/>
    </source>
</evidence>
<feature type="transmembrane region" description="Helical" evidence="8">
    <location>
        <begin position="386"/>
        <end position="402"/>
    </location>
</feature>
<evidence type="ECO:0000256" key="6">
    <source>
        <dbReference type="ARBA" id="ARBA00023136"/>
    </source>
</evidence>
<dbReference type="InterPro" id="IPR011701">
    <property type="entry name" value="MFS"/>
</dbReference>
<dbReference type="GO" id="GO:0022857">
    <property type="term" value="F:transmembrane transporter activity"/>
    <property type="evidence" value="ECO:0007669"/>
    <property type="project" value="InterPro"/>
</dbReference>
<feature type="domain" description="Major facilitator superfamily (MFS) profile" evidence="9">
    <location>
        <begin position="29"/>
        <end position="410"/>
    </location>
</feature>
<dbReference type="PANTHER" id="PTHR42718">
    <property type="entry name" value="MAJOR FACILITATOR SUPERFAMILY MULTIDRUG TRANSPORTER MFSC"/>
    <property type="match status" value="1"/>
</dbReference>
<reference evidence="10 11" key="1">
    <citation type="submission" date="2019-06" db="EMBL/GenBank/DDBJ databases">
        <title>Sequencing the genomes of 1000 actinobacteria strains.</title>
        <authorList>
            <person name="Klenk H.-P."/>
        </authorList>
    </citation>
    <scope>NUCLEOTIDE SEQUENCE [LARGE SCALE GENOMIC DNA]</scope>
    <source>
        <strain evidence="10 11">DSM 46837</strain>
    </source>
</reference>
<name>A0A543PIA0_9ACTN</name>
<evidence type="ECO:0000256" key="8">
    <source>
        <dbReference type="SAM" id="Phobius"/>
    </source>
</evidence>
<protein>
    <submittedName>
        <fullName evidence="10">Putative MFS family arabinose efflux permease</fullName>
    </submittedName>
</protein>
<organism evidence="10 11">
    <name type="scientific">Blastococcus colisei</name>
    <dbReference type="NCBI Taxonomy" id="1564162"/>
    <lineage>
        <taxon>Bacteria</taxon>
        <taxon>Bacillati</taxon>
        <taxon>Actinomycetota</taxon>
        <taxon>Actinomycetes</taxon>
        <taxon>Geodermatophilales</taxon>
        <taxon>Geodermatophilaceae</taxon>
        <taxon>Blastococcus</taxon>
    </lineage>
</organism>
<evidence type="ECO:0000256" key="7">
    <source>
        <dbReference type="SAM" id="MobiDB-lite"/>
    </source>
</evidence>
<dbReference type="Pfam" id="PF07690">
    <property type="entry name" value="MFS_1"/>
    <property type="match status" value="1"/>
</dbReference>
<accession>A0A543PIA0</accession>
<dbReference type="SUPFAM" id="SSF103473">
    <property type="entry name" value="MFS general substrate transporter"/>
    <property type="match status" value="1"/>
</dbReference>
<dbReference type="PANTHER" id="PTHR42718:SF46">
    <property type="entry name" value="BLR6921 PROTEIN"/>
    <property type="match status" value="1"/>
</dbReference>
<feature type="transmembrane region" description="Helical" evidence="8">
    <location>
        <begin position="349"/>
        <end position="366"/>
    </location>
</feature>
<dbReference type="GO" id="GO:0005886">
    <property type="term" value="C:plasma membrane"/>
    <property type="evidence" value="ECO:0007669"/>
    <property type="project" value="UniProtKB-SubCell"/>
</dbReference>
<feature type="transmembrane region" description="Helical" evidence="8">
    <location>
        <begin position="157"/>
        <end position="179"/>
    </location>
</feature>
<evidence type="ECO:0000256" key="1">
    <source>
        <dbReference type="ARBA" id="ARBA00004651"/>
    </source>
</evidence>
<dbReference type="AlphaFoldDB" id="A0A543PIA0"/>
<keyword evidence="5 8" id="KW-1133">Transmembrane helix</keyword>
<feature type="compositionally biased region" description="Basic and acidic residues" evidence="7">
    <location>
        <begin position="1"/>
        <end position="12"/>
    </location>
</feature>
<evidence type="ECO:0000313" key="10">
    <source>
        <dbReference type="EMBL" id="TQN43787.1"/>
    </source>
</evidence>
<feature type="transmembrane region" description="Helical" evidence="8">
    <location>
        <begin position="225"/>
        <end position="248"/>
    </location>
</feature>
<evidence type="ECO:0000256" key="5">
    <source>
        <dbReference type="ARBA" id="ARBA00022989"/>
    </source>
</evidence>
<dbReference type="PROSITE" id="PS50850">
    <property type="entry name" value="MFS"/>
    <property type="match status" value="1"/>
</dbReference>
<keyword evidence="4 8" id="KW-0812">Transmembrane</keyword>
<evidence type="ECO:0000313" key="11">
    <source>
        <dbReference type="Proteomes" id="UP000319865"/>
    </source>
</evidence>
<feature type="region of interest" description="Disordered" evidence="7">
    <location>
        <begin position="1"/>
        <end position="22"/>
    </location>
</feature>
<dbReference type="Proteomes" id="UP000319865">
    <property type="component" value="Unassembled WGS sequence"/>
</dbReference>
<keyword evidence="2" id="KW-0813">Transport</keyword>
<comment type="subcellular location">
    <subcellularLocation>
        <location evidence="1">Cell membrane</location>
        <topology evidence="1">Multi-pass membrane protein</topology>
    </subcellularLocation>
</comment>
<evidence type="ECO:0000256" key="4">
    <source>
        <dbReference type="ARBA" id="ARBA00022692"/>
    </source>
</evidence>